<protein>
    <recommendedName>
        <fullName evidence="6">Glutathione S-transferase</fullName>
    </recommendedName>
</protein>
<evidence type="ECO:0000259" key="4">
    <source>
        <dbReference type="PROSITE" id="PS50405"/>
    </source>
</evidence>
<dbReference type="InterPro" id="IPR040079">
    <property type="entry name" value="Glutathione_S-Trfase"/>
</dbReference>
<dbReference type="Pfam" id="PF02798">
    <property type="entry name" value="GST_N"/>
    <property type="match status" value="1"/>
</dbReference>
<name>A0A7S2J540_9DINO</name>
<evidence type="ECO:0000256" key="2">
    <source>
        <dbReference type="ARBA" id="ARBA00022490"/>
    </source>
</evidence>
<dbReference type="Gene3D" id="1.20.1050.10">
    <property type="match status" value="1"/>
</dbReference>
<comment type="subcellular location">
    <subcellularLocation>
        <location evidence="1">Cytoplasm</location>
    </subcellularLocation>
</comment>
<proteinExistence type="predicted"/>
<dbReference type="InterPro" id="IPR051369">
    <property type="entry name" value="GST_Theta"/>
</dbReference>
<dbReference type="AlphaFoldDB" id="A0A7S2J540"/>
<dbReference type="SUPFAM" id="SSF47616">
    <property type="entry name" value="GST C-terminal domain-like"/>
    <property type="match status" value="1"/>
</dbReference>
<sequence length="274" mass="30267">MAQASGVGSGTCRRSHRVVLRRPRGTYTAAVAPQLLEGVVELKANGMAMARKANKPTMSVEIYGMEISGNVIPPVLFAMDKKCGKFVRKDMMKGELKTQEFLKINPWGQMPAMQDGKFCLAEGNAILRYLANKYCPSAYGGSDLKSKAMIDWALDWANTNFMKQYAGIWYPTVGFGSPPEDQKAVNDACTENLNKFAKLFLATTKFVGGDSPSIADYKCAVLFWYLDFPAIRQQRAGFELPERIKAYVKDFMDTCESKDFLSGGSGFMASKATN</sequence>
<dbReference type="InterPro" id="IPR036249">
    <property type="entry name" value="Thioredoxin-like_sf"/>
</dbReference>
<dbReference type="GO" id="GO:0005737">
    <property type="term" value="C:cytoplasm"/>
    <property type="evidence" value="ECO:0007669"/>
    <property type="project" value="UniProtKB-SubCell"/>
</dbReference>
<gene>
    <name evidence="5" type="ORF">AAND1436_LOCUS47109</name>
</gene>
<accession>A0A7S2J540</accession>
<dbReference type="PROSITE" id="PS50404">
    <property type="entry name" value="GST_NTER"/>
    <property type="match status" value="1"/>
</dbReference>
<dbReference type="SFLD" id="SFLDG00358">
    <property type="entry name" value="Main_(cytGST)"/>
    <property type="match status" value="1"/>
</dbReference>
<feature type="domain" description="GST C-terminal" evidence="4">
    <location>
        <begin position="143"/>
        <end position="272"/>
    </location>
</feature>
<evidence type="ECO:0000256" key="1">
    <source>
        <dbReference type="ARBA" id="ARBA00004496"/>
    </source>
</evidence>
<dbReference type="PANTHER" id="PTHR43917">
    <property type="match status" value="1"/>
</dbReference>
<evidence type="ECO:0008006" key="6">
    <source>
        <dbReference type="Google" id="ProtNLM"/>
    </source>
</evidence>
<evidence type="ECO:0000259" key="3">
    <source>
        <dbReference type="PROSITE" id="PS50404"/>
    </source>
</evidence>
<dbReference type="PROSITE" id="PS50405">
    <property type="entry name" value="GST_CTER"/>
    <property type="match status" value="1"/>
</dbReference>
<feature type="domain" description="GST N-terminal" evidence="3">
    <location>
        <begin position="58"/>
        <end position="138"/>
    </location>
</feature>
<dbReference type="InterPro" id="IPR010987">
    <property type="entry name" value="Glutathione-S-Trfase_C-like"/>
</dbReference>
<dbReference type="SFLD" id="SFLDS00019">
    <property type="entry name" value="Glutathione_Transferase_(cytos"/>
    <property type="match status" value="1"/>
</dbReference>
<keyword evidence="2" id="KW-0963">Cytoplasm</keyword>
<organism evidence="5">
    <name type="scientific">Alexandrium andersonii</name>
    <dbReference type="NCBI Taxonomy" id="327968"/>
    <lineage>
        <taxon>Eukaryota</taxon>
        <taxon>Sar</taxon>
        <taxon>Alveolata</taxon>
        <taxon>Dinophyceae</taxon>
        <taxon>Gonyaulacales</taxon>
        <taxon>Pyrocystaceae</taxon>
        <taxon>Alexandrium</taxon>
    </lineage>
</organism>
<dbReference type="CDD" id="cd00299">
    <property type="entry name" value="GST_C_family"/>
    <property type="match status" value="1"/>
</dbReference>
<dbReference type="InterPro" id="IPR036282">
    <property type="entry name" value="Glutathione-S-Trfase_C_sf"/>
</dbReference>
<reference evidence="5" key="1">
    <citation type="submission" date="2021-01" db="EMBL/GenBank/DDBJ databases">
        <authorList>
            <person name="Corre E."/>
            <person name="Pelletier E."/>
            <person name="Niang G."/>
            <person name="Scheremetjew M."/>
            <person name="Finn R."/>
            <person name="Kale V."/>
            <person name="Holt S."/>
            <person name="Cochrane G."/>
            <person name="Meng A."/>
            <person name="Brown T."/>
            <person name="Cohen L."/>
        </authorList>
    </citation>
    <scope>NUCLEOTIDE SEQUENCE</scope>
    <source>
        <strain evidence="5">CCMP2222</strain>
    </source>
</reference>
<dbReference type="Gene3D" id="3.40.30.10">
    <property type="entry name" value="Glutaredoxin"/>
    <property type="match status" value="1"/>
</dbReference>
<dbReference type="InterPro" id="IPR004045">
    <property type="entry name" value="Glutathione_S-Trfase_N"/>
</dbReference>
<evidence type="ECO:0000313" key="5">
    <source>
        <dbReference type="EMBL" id="CAD9538067.1"/>
    </source>
</evidence>
<dbReference type="PANTHER" id="PTHR43917:SF8">
    <property type="entry name" value="GH16740P-RELATED"/>
    <property type="match status" value="1"/>
</dbReference>
<dbReference type="EMBL" id="HBGQ01098491">
    <property type="protein sequence ID" value="CAD9538067.1"/>
    <property type="molecule type" value="Transcribed_RNA"/>
</dbReference>
<dbReference type="SUPFAM" id="SSF52833">
    <property type="entry name" value="Thioredoxin-like"/>
    <property type="match status" value="1"/>
</dbReference>